<sequence length="222" mass="23370">MQVDENYTGSVTQGGAAQRKHVPGATITKLSVGPMDNNAYLVVDDATGKSVLIDAAAESDRLTELLDDHAPELTLVVTTHQHADHWQALADVVGGTGAPTAAHALDAGPLPVPVDRELADGDHVEIGELVLDVIHLRGHTPGSVALLLRTAEGAHLFTGDSLFPGGPGKTGSAADFTSLMDDLEQRVFGALPDDTVVYPGHGRDTNLGVERPQLAEWRSRGW</sequence>
<name>A0ABY6NVG1_9NOCA</name>
<evidence type="ECO:0000313" key="4">
    <source>
        <dbReference type="Proteomes" id="UP001164965"/>
    </source>
</evidence>
<feature type="domain" description="Metallo-beta-lactamase" evidence="2">
    <location>
        <begin position="36"/>
        <end position="201"/>
    </location>
</feature>
<feature type="region of interest" description="Disordered" evidence="1">
    <location>
        <begin position="1"/>
        <end position="20"/>
    </location>
</feature>
<dbReference type="InterPro" id="IPR001279">
    <property type="entry name" value="Metallo-B-lactamas"/>
</dbReference>
<dbReference type="PANTHER" id="PTHR46233">
    <property type="entry name" value="HYDROXYACYLGLUTATHIONE HYDROLASE GLOC"/>
    <property type="match status" value="1"/>
</dbReference>
<protein>
    <submittedName>
        <fullName evidence="3">MBL fold metallo-hydrolase</fullName>
    </submittedName>
</protein>
<accession>A0ABY6NVG1</accession>
<evidence type="ECO:0000259" key="2">
    <source>
        <dbReference type="SMART" id="SM00849"/>
    </source>
</evidence>
<dbReference type="Proteomes" id="UP001164965">
    <property type="component" value="Chromosome"/>
</dbReference>
<dbReference type="PANTHER" id="PTHR46233:SF1">
    <property type="entry name" value="CONSERVED PROTEIN"/>
    <property type="match status" value="1"/>
</dbReference>
<reference evidence="3" key="1">
    <citation type="submission" date="2022-10" db="EMBL/GenBank/DDBJ databases">
        <title>Rhodococcus sp.75.</title>
        <authorList>
            <person name="Sun M."/>
        </authorList>
    </citation>
    <scope>NUCLEOTIDE SEQUENCE</scope>
    <source>
        <strain evidence="3">75</strain>
    </source>
</reference>
<dbReference type="EMBL" id="CP110615">
    <property type="protein sequence ID" value="UZJ23380.1"/>
    <property type="molecule type" value="Genomic_DNA"/>
</dbReference>
<dbReference type="RefSeq" id="WP_265381487.1">
    <property type="nucleotide sequence ID" value="NZ_CP110615.1"/>
</dbReference>
<dbReference type="InterPro" id="IPR051453">
    <property type="entry name" value="MBL_Glyoxalase_II"/>
</dbReference>
<dbReference type="InterPro" id="IPR036866">
    <property type="entry name" value="RibonucZ/Hydroxyglut_hydro"/>
</dbReference>
<gene>
    <name evidence="3" type="ORF">RHODO2019_09010</name>
</gene>
<organism evidence="3 4">
    <name type="scientific">Rhodococcus antarcticus</name>
    <dbReference type="NCBI Taxonomy" id="2987751"/>
    <lineage>
        <taxon>Bacteria</taxon>
        <taxon>Bacillati</taxon>
        <taxon>Actinomycetota</taxon>
        <taxon>Actinomycetes</taxon>
        <taxon>Mycobacteriales</taxon>
        <taxon>Nocardiaceae</taxon>
        <taxon>Rhodococcus</taxon>
    </lineage>
</organism>
<dbReference type="Pfam" id="PF00753">
    <property type="entry name" value="Lactamase_B"/>
    <property type="match status" value="1"/>
</dbReference>
<evidence type="ECO:0000256" key="1">
    <source>
        <dbReference type="SAM" id="MobiDB-lite"/>
    </source>
</evidence>
<keyword evidence="4" id="KW-1185">Reference proteome</keyword>
<dbReference type="SMART" id="SM00849">
    <property type="entry name" value="Lactamase_B"/>
    <property type="match status" value="1"/>
</dbReference>
<dbReference type="Gene3D" id="3.60.15.10">
    <property type="entry name" value="Ribonuclease Z/Hydroxyacylglutathione hydrolase-like"/>
    <property type="match status" value="1"/>
</dbReference>
<dbReference type="SUPFAM" id="SSF56281">
    <property type="entry name" value="Metallo-hydrolase/oxidoreductase"/>
    <property type="match status" value="1"/>
</dbReference>
<feature type="compositionally biased region" description="Polar residues" evidence="1">
    <location>
        <begin position="1"/>
        <end position="15"/>
    </location>
</feature>
<dbReference type="CDD" id="cd06262">
    <property type="entry name" value="metallo-hydrolase-like_MBL-fold"/>
    <property type="match status" value="1"/>
</dbReference>
<proteinExistence type="predicted"/>
<evidence type="ECO:0000313" key="3">
    <source>
        <dbReference type="EMBL" id="UZJ23380.1"/>
    </source>
</evidence>